<dbReference type="Pfam" id="PF01431">
    <property type="entry name" value="Peptidase_M13"/>
    <property type="match status" value="1"/>
</dbReference>
<organism evidence="10 11">
    <name type="scientific">Lobosporangium transversale</name>
    <dbReference type="NCBI Taxonomy" id="64571"/>
    <lineage>
        <taxon>Eukaryota</taxon>
        <taxon>Fungi</taxon>
        <taxon>Fungi incertae sedis</taxon>
        <taxon>Mucoromycota</taxon>
        <taxon>Mortierellomycotina</taxon>
        <taxon>Mortierellomycetes</taxon>
        <taxon>Mortierellales</taxon>
        <taxon>Mortierellaceae</taxon>
        <taxon>Lobosporangium</taxon>
    </lineage>
</organism>
<protein>
    <submittedName>
        <fullName evidence="10">Uncharacterized protein</fullName>
    </submittedName>
</protein>
<keyword evidence="7" id="KW-0732">Signal</keyword>
<feature type="chain" id="PRO_5013254489" evidence="7">
    <location>
        <begin position="24"/>
        <end position="744"/>
    </location>
</feature>
<dbReference type="AlphaFoldDB" id="A0A1Y2GS55"/>
<dbReference type="OrthoDB" id="6475849at2759"/>
<dbReference type="InParanoid" id="A0A1Y2GS55"/>
<accession>A0A1Y2GS55</accession>
<evidence type="ECO:0000313" key="11">
    <source>
        <dbReference type="Proteomes" id="UP000193648"/>
    </source>
</evidence>
<dbReference type="InterPro" id="IPR024079">
    <property type="entry name" value="MetalloPept_cat_dom_sf"/>
</dbReference>
<comment type="cofactor">
    <cofactor evidence="1">
        <name>Zn(2+)</name>
        <dbReference type="ChEBI" id="CHEBI:29105"/>
    </cofactor>
</comment>
<evidence type="ECO:0000256" key="5">
    <source>
        <dbReference type="ARBA" id="ARBA00022833"/>
    </source>
</evidence>
<dbReference type="EMBL" id="MCFF01000014">
    <property type="protein sequence ID" value="ORZ19200.1"/>
    <property type="molecule type" value="Genomic_DNA"/>
</dbReference>
<comment type="caution">
    <text evidence="10">The sequence shown here is derived from an EMBL/GenBank/DDBJ whole genome shotgun (WGS) entry which is preliminary data.</text>
</comment>
<dbReference type="Gene3D" id="1.10.1380.10">
    <property type="entry name" value="Neutral endopeptidase , domain2"/>
    <property type="match status" value="1"/>
</dbReference>
<dbReference type="GO" id="GO:0005886">
    <property type="term" value="C:plasma membrane"/>
    <property type="evidence" value="ECO:0007669"/>
    <property type="project" value="TreeGrafter"/>
</dbReference>
<name>A0A1Y2GS55_9FUNG</name>
<dbReference type="CDD" id="cd08662">
    <property type="entry name" value="M13"/>
    <property type="match status" value="1"/>
</dbReference>
<feature type="signal peptide" evidence="7">
    <location>
        <begin position="1"/>
        <end position="23"/>
    </location>
</feature>
<dbReference type="Proteomes" id="UP000193648">
    <property type="component" value="Unassembled WGS sequence"/>
</dbReference>
<dbReference type="PRINTS" id="PR00786">
    <property type="entry name" value="NEPRILYSIN"/>
</dbReference>
<evidence type="ECO:0000256" key="6">
    <source>
        <dbReference type="ARBA" id="ARBA00023049"/>
    </source>
</evidence>
<sequence>MPAMTRLLTFLAIGVALQLAVHAVPTPINKDVCTTPKCKELGSSMLKDLDLTTDPCVDFQQYSCGGFYDRETIPEDAWKYGYLSMVQERIYDLIRELATPNSPRSPKPRGDAVAKRNIKKMQDAYTACTDESQLEKVDRKPLTELVQKLVYLYHVKDSDLISKTSNSNDALPDAGKEALSEVIGQSIRDGWDSLFMFSVRVDVLNPARYVLNVQGSGLGLPSPSLYLDPNVTSAYEKAIGEMFTIIQGETKPSENIKVPDNWSQVAKNVVEFEIALNNVTVEAQLESATDVEKAFKLLSLAELNKRSPSLDWDLILKNALPRDVKPPNTVIISSPYLDKLNALLEKTPPKTLQNYFAWTLIRVHGEDLSKAYRKPLYDLRATYSTTPLILDRAKLCTLLMTFTLPDMVGHFFIKASYSDQIKNKVNDITNAIRATYLQSFRAYNWLDDYTRKGALEKIEAMVQKVGYSTSRPDDGSLASIDKYYKPLSLHAADHFGNQIRTRAFNVGNELRFLSIPVDKEHMIMSPQTVNAYYSAFTNDINILAGISQPHFFDLENPEYLNYGSLGAVVGHEITHGFDNTGRLFDASGKRHNWWSNSSLEAFNEKSECFVNQYSNFTLAGADGRLKFVNGNLTLGENIADNGGVKQSFETWYSRYKSDPTSKNYDNRKLPGLEKFTPEQLFFIQWGRTWCSKTRPENIDMDLENVHSPTRFRINGVAQNSIGFAKAFKCKPGTPMNPVNKCDLW</sequence>
<evidence type="ECO:0000259" key="9">
    <source>
        <dbReference type="Pfam" id="PF05649"/>
    </source>
</evidence>
<feature type="domain" description="Peptidase M13 C-terminal" evidence="8">
    <location>
        <begin position="530"/>
        <end position="743"/>
    </location>
</feature>
<dbReference type="InterPro" id="IPR042089">
    <property type="entry name" value="Peptidase_M13_dom_2"/>
</dbReference>
<dbReference type="RefSeq" id="XP_021882368.1">
    <property type="nucleotide sequence ID" value="XM_022021976.1"/>
</dbReference>
<keyword evidence="2" id="KW-0645">Protease</keyword>
<dbReference type="PANTHER" id="PTHR11733">
    <property type="entry name" value="ZINC METALLOPROTEASE FAMILY M13 NEPRILYSIN-RELATED"/>
    <property type="match status" value="1"/>
</dbReference>
<evidence type="ECO:0000313" key="10">
    <source>
        <dbReference type="EMBL" id="ORZ19200.1"/>
    </source>
</evidence>
<evidence type="ECO:0000256" key="7">
    <source>
        <dbReference type="SAM" id="SignalP"/>
    </source>
</evidence>
<dbReference type="Gene3D" id="3.40.390.10">
    <property type="entry name" value="Collagenase (Catalytic Domain)"/>
    <property type="match status" value="1"/>
</dbReference>
<dbReference type="PROSITE" id="PS51885">
    <property type="entry name" value="NEPRILYSIN"/>
    <property type="match status" value="1"/>
</dbReference>
<keyword evidence="6" id="KW-0482">Metalloprotease</keyword>
<dbReference type="GO" id="GO:0046872">
    <property type="term" value="F:metal ion binding"/>
    <property type="evidence" value="ECO:0007669"/>
    <property type="project" value="UniProtKB-KW"/>
</dbReference>
<proteinExistence type="predicted"/>
<feature type="domain" description="Peptidase M13 N-terminal" evidence="9">
    <location>
        <begin position="55"/>
        <end position="467"/>
    </location>
</feature>
<evidence type="ECO:0000259" key="8">
    <source>
        <dbReference type="Pfam" id="PF01431"/>
    </source>
</evidence>
<dbReference type="STRING" id="64571.A0A1Y2GS55"/>
<keyword evidence="11" id="KW-1185">Reference proteome</keyword>
<evidence type="ECO:0000256" key="3">
    <source>
        <dbReference type="ARBA" id="ARBA00022723"/>
    </source>
</evidence>
<keyword evidence="4" id="KW-0378">Hydrolase</keyword>
<dbReference type="GeneID" id="33563820"/>
<dbReference type="InterPro" id="IPR008753">
    <property type="entry name" value="Peptidase_M13_N"/>
</dbReference>
<dbReference type="InterPro" id="IPR000718">
    <property type="entry name" value="Peptidase_M13"/>
</dbReference>
<dbReference type="InterPro" id="IPR018497">
    <property type="entry name" value="Peptidase_M13_C"/>
</dbReference>
<evidence type="ECO:0000256" key="1">
    <source>
        <dbReference type="ARBA" id="ARBA00001947"/>
    </source>
</evidence>
<dbReference type="Pfam" id="PF05649">
    <property type="entry name" value="Peptidase_M13_N"/>
    <property type="match status" value="1"/>
</dbReference>
<evidence type="ECO:0000256" key="4">
    <source>
        <dbReference type="ARBA" id="ARBA00022801"/>
    </source>
</evidence>
<dbReference type="GO" id="GO:0004222">
    <property type="term" value="F:metalloendopeptidase activity"/>
    <property type="evidence" value="ECO:0007669"/>
    <property type="project" value="InterPro"/>
</dbReference>
<reference evidence="10 11" key="1">
    <citation type="submission" date="2016-07" db="EMBL/GenBank/DDBJ databases">
        <title>Pervasive Adenine N6-methylation of Active Genes in Fungi.</title>
        <authorList>
            <consortium name="DOE Joint Genome Institute"/>
            <person name="Mondo S.J."/>
            <person name="Dannebaum R.O."/>
            <person name="Kuo R.C."/>
            <person name="Labutti K."/>
            <person name="Haridas S."/>
            <person name="Kuo A."/>
            <person name="Salamov A."/>
            <person name="Ahrendt S.R."/>
            <person name="Lipzen A."/>
            <person name="Sullivan W."/>
            <person name="Andreopoulos W.B."/>
            <person name="Clum A."/>
            <person name="Lindquist E."/>
            <person name="Daum C."/>
            <person name="Ramamoorthy G.K."/>
            <person name="Gryganskyi A."/>
            <person name="Culley D."/>
            <person name="Magnuson J.K."/>
            <person name="James T.Y."/>
            <person name="O'Malley M.A."/>
            <person name="Stajich J.E."/>
            <person name="Spatafora J.W."/>
            <person name="Visel A."/>
            <person name="Grigoriev I.V."/>
        </authorList>
    </citation>
    <scope>NUCLEOTIDE SEQUENCE [LARGE SCALE GENOMIC DNA]</scope>
    <source>
        <strain evidence="10 11">NRRL 3116</strain>
    </source>
</reference>
<dbReference type="GO" id="GO:0016485">
    <property type="term" value="P:protein processing"/>
    <property type="evidence" value="ECO:0007669"/>
    <property type="project" value="TreeGrafter"/>
</dbReference>
<evidence type="ECO:0000256" key="2">
    <source>
        <dbReference type="ARBA" id="ARBA00022670"/>
    </source>
</evidence>
<keyword evidence="5" id="KW-0862">Zinc</keyword>
<dbReference type="PANTHER" id="PTHR11733:SF240">
    <property type="entry name" value="GH14155P-RELATED"/>
    <property type="match status" value="1"/>
</dbReference>
<gene>
    <name evidence="10" type="ORF">BCR41DRAFT_335350</name>
</gene>
<dbReference type="SUPFAM" id="SSF55486">
    <property type="entry name" value="Metalloproteases ('zincins'), catalytic domain"/>
    <property type="match status" value="1"/>
</dbReference>
<keyword evidence="3" id="KW-0479">Metal-binding</keyword>